<comment type="caution">
    <text evidence="1">The sequence shown here is derived from an EMBL/GenBank/DDBJ whole genome shotgun (WGS) entry which is preliminary data.</text>
</comment>
<keyword evidence="2" id="KW-1185">Reference proteome</keyword>
<gene>
    <name evidence="1" type="ORF">O6H91_06G013700</name>
</gene>
<evidence type="ECO:0000313" key="1">
    <source>
        <dbReference type="EMBL" id="KAJ7551403.1"/>
    </source>
</evidence>
<dbReference type="Proteomes" id="UP001162992">
    <property type="component" value="Chromosome 6"/>
</dbReference>
<organism evidence="1 2">
    <name type="scientific">Diphasiastrum complanatum</name>
    <name type="common">Issler's clubmoss</name>
    <name type="synonym">Lycopodium complanatum</name>
    <dbReference type="NCBI Taxonomy" id="34168"/>
    <lineage>
        <taxon>Eukaryota</taxon>
        <taxon>Viridiplantae</taxon>
        <taxon>Streptophyta</taxon>
        <taxon>Embryophyta</taxon>
        <taxon>Tracheophyta</taxon>
        <taxon>Lycopodiopsida</taxon>
        <taxon>Lycopodiales</taxon>
        <taxon>Lycopodiaceae</taxon>
        <taxon>Lycopodioideae</taxon>
        <taxon>Diphasiastrum</taxon>
    </lineage>
</organism>
<reference evidence="2" key="1">
    <citation type="journal article" date="2024" name="Proc. Natl. Acad. Sci. U.S.A.">
        <title>Extraordinary preservation of gene collinearity over three hundred million years revealed in homosporous lycophytes.</title>
        <authorList>
            <person name="Li C."/>
            <person name="Wickell D."/>
            <person name="Kuo L.Y."/>
            <person name="Chen X."/>
            <person name="Nie B."/>
            <person name="Liao X."/>
            <person name="Peng D."/>
            <person name="Ji J."/>
            <person name="Jenkins J."/>
            <person name="Williams M."/>
            <person name="Shu S."/>
            <person name="Plott C."/>
            <person name="Barry K."/>
            <person name="Rajasekar S."/>
            <person name="Grimwood J."/>
            <person name="Han X."/>
            <person name="Sun S."/>
            <person name="Hou Z."/>
            <person name="He W."/>
            <person name="Dai G."/>
            <person name="Sun C."/>
            <person name="Schmutz J."/>
            <person name="Leebens-Mack J.H."/>
            <person name="Li F.W."/>
            <person name="Wang L."/>
        </authorList>
    </citation>
    <scope>NUCLEOTIDE SEQUENCE [LARGE SCALE GENOMIC DNA]</scope>
    <source>
        <strain evidence="2">cv. PW_Plant_1</strain>
    </source>
</reference>
<dbReference type="EMBL" id="CM055097">
    <property type="protein sequence ID" value="KAJ7551403.1"/>
    <property type="molecule type" value="Genomic_DNA"/>
</dbReference>
<evidence type="ECO:0000313" key="2">
    <source>
        <dbReference type="Proteomes" id="UP001162992"/>
    </source>
</evidence>
<name>A0ACC2DB24_DIPCM</name>
<accession>A0ACC2DB24</accession>
<protein>
    <submittedName>
        <fullName evidence="1">Uncharacterized protein</fullName>
    </submittedName>
</protein>
<proteinExistence type="predicted"/>
<sequence length="103" mass="11326">MSSTKVVTSAKTSSHTANEPCHTIAGMSGPDLAFDGNPTLAGNEMRRRSCVSKLVRDRMEKGMSLNGNLKMVKKVPMEQKEIYVVESYDTKKVHSMQALSTYA</sequence>